<evidence type="ECO:0000256" key="1">
    <source>
        <dbReference type="ARBA" id="ARBA00010923"/>
    </source>
</evidence>
<keyword evidence="2" id="KW-0680">Restriction system</keyword>
<evidence type="ECO:0000256" key="3">
    <source>
        <dbReference type="ARBA" id="ARBA00023125"/>
    </source>
</evidence>
<proteinExistence type="inferred from homology"/>
<evidence type="ECO:0000259" key="4">
    <source>
        <dbReference type="Pfam" id="PF01420"/>
    </source>
</evidence>
<dbReference type="PANTHER" id="PTHR30408:SF12">
    <property type="entry name" value="TYPE I RESTRICTION ENZYME MJAVIII SPECIFICITY SUBUNIT"/>
    <property type="match status" value="1"/>
</dbReference>
<organism evidence="5 6">
    <name type="scientific">Candidatus Infernicultor aquiphilus</name>
    <dbReference type="NCBI Taxonomy" id="1805029"/>
    <lineage>
        <taxon>Bacteria</taxon>
        <taxon>Pseudomonadati</taxon>
        <taxon>Atribacterota</taxon>
        <taxon>Candidatus Phoenicimicrobiia</taxon>
        <taxon>Candidatus Pheonicimicrobiales</taxon>
        <taxon>Candidatus Phoenicimicrobiaceae</taxon>
        <taxon>Candidatus Infernicultor</taxon>
    </lineage>
</organism>
<evidence type="ECO:0000313" key="6">
    <source>
        <dbReference type="Proteomes" id="UP000231493"/>
    </source>
</evidence>
<dbReference type="CDD" id="cd17521">
    <property type="entry name" value="RMtype1_S_Sau13435ORF2165P_TRD2-CR2_like"/>
    <property type="match status" value="1"/>
</dbReference>
<reference evidence="6" key="1">
    <citation type="submission" date="2017-09" db="EMBL/GenBank/DDBJ databases">
        <title>Depth-based differentiation of microbial function through sediment-hosted aquifers and enrichment of novel symbionts in the deep terrestrial subsurface.</title>
        <authorList>
            <person name="Probst A.J."/>
            <person name="Ladd B."/>
            <person name="Jarett J.K."/>
            <person name="Geller-Mcgrath D.E."/>
            <person name="Sieber C.M."/>
            <person name="Emerson J.B."/>
            <person name="Anantharaman K."/>
            <person name="Thomas B.C."/>
            <person name="Malmstrom R."/>
            <person name="Stieglmeier M."/>
            <person name="Klingl A."/>
            <person name="Woyke T."/>
            <person name="Ryan C.M."/>
            <person name="Banfield J.F."/>
        </authorList>
    </citation>
    <scope>NUCLEOTIDE SEQUENCE [LARGE SCALE GENOMIC DNA]</scope>
</reference>
<name>A0A2M7K9Z7_9BACT</name>
<dbReference type="Proteomes" id="UP000231493">
    <property type="component" value="Unassembled WGS sequence"/>
</dbReference>
<dbReference type="InterPro" id="IPR000055">
    <property type="entry name" value="Restrct_endonuc_typeI_TRD"/>
</dbReference>
<dbReference type="AlphaFoldDB" id="A0A2M7K9Z7"/>
<dbReference type="PANTHER" id="PTHR30408">
    <property type="entry name" value="TYPE-1 RESTRICTION ENZYME ECOKI SPECIFICITY PROTEIN"/>
    <property type="match status" value="1"/>
</dbReference>
<keyword evidence="3" id="KW-0238">DNA-binding</keyword>
<gene>
    <name evidence="5" type="ORF">COZ58_01910</name>
</gene>
<dbReference type="Pfam" id="PF01420">
    <property type="entry name" value="Methylase_S"/>
    <property type="match status" value="1"/>
</dbReference>
<comment type="caution">
    <text evidence="5">The sequence shown here is derived from an EMBL/GenBank/DDBJ whole genome shotgun (WGS) entry which is preliminary data.</text>
</comment>
<evidence type="ECO:0000313" key="5">
    <source>
        <dbReference type="EMBL" id="PIX34960.1"/>
    </source>
</evidence>
<dbReference type="GO" id="GO:0009307">
    <property type="term" value="P:DNA restriction-modification system"/>
    <property type="evidence" value="ECO:0007669"/>
    <property type="project" value="UniProtKB-KW"/>
</dbReference>
<dbReference type="InterPro" id="IPR044946">
    <property type="entry name" value="Restrct_endonuc_typeI_TRD_sf"/>
</dbReference>
<feature type="domain" description="Type I restriction modification DNA specificity" evidence="4">
    <location>
        <begin position="30"/>
        <end position="183"/>
    </location>
</feature>
<protein>
    <recommendedName>
        <fullName evidence="4">Type I restriction modification DNA specificity domain-containing protein</fullName>
    </recommendedName>
</protein>
<evidence type="ECO:0000256" key="2">
    <source>
        <dbReference type="ARBA" id="ARBA00022747"/>
    </source>
</evidence>
<feature type="non-terminal residue" evidence="5">
    <location>
        <position position="1"/>
    </location>
</feature>
<dbReference type="Gene3D" id="3.90.220.20">
    <property type="entry name" value="DNA methylase specificity domains"/>
    <property type="match status" value="1"/>
</dbReference>
<dbReference type="GO" id="GO:0003677">
    <property type="term" value="F:DNA binding"/>
    <property type="evidence" value="ECO:0007669"/>
    <property type="project" value="UniProtKB-KW"/>
</dbReference>
<comment type="similarity">
    <text evidence="1">Belongs to the type-I restriction system S methylase family.</text>
</comment>
<accession>A0A2M7K9Z7</accession>
<dbReference type="InterPro" id="IPR052021">
    <property type="entry name" value="Type-I_RS_S_subunit"/>
</dbReference>
<dbReference type="EMBL" id="PFIP01000031">
    <property type="protein sequence ID" value="PIX34960.1"/>
    <property type="molecule type" value="Genomic_DNA"/>
</dbReference>
<dbReference type="SUPFAM" id="SSF116734">
    <property type="entry name" value="DNA methylase specificity domain"/>
    <property type="match status" value="1"/>
</dbReference>
<sequence>VSELDSYQKIIDGAKQVVENYKPTFKIDPEWEIIELDKICKLEYGYSESAKNNGEYRYIRITDISEDGLLKYDEIKYVNLNEKSKKYILKKGDVLVARTGATYGKTLYFDEEIKAIFAGYLIRLNFRKEQINSKFYWIFSQSSNYRKQKNELVQGGGQPQFNANVIKHIKVPLPSLEIQEKIVFKIIKEQKVINANKELITIFENKIKDKIAEVWG</sequence>